<proteinExistence type="predicted"/>
<reference evidence="1 2" key="1">
    <citation type="submission" date="2017-03" db="EMBL/GenBank/DDBJ databases">
        <title>Genomes of endolithic fungi from Antarctica.</title>
        <authorList>
            <person name="Coleine C."/>
            <person name="Masonjones S."/>
            <person name="Stajich J.E."/>
        </authorList>
    </citation>
    <scope>NUCLEOTIDE SEQUENCE [LARGE SCALE GENOMIC DNA]</scope>
    <source>
        <strain evidence="1 2">CCFEE 6315</strain>
    </source>
</reference>
<keyword evidence="2" id="KW-1185">Reference proteome</keyword>
<gene>
    <name evidence="1" type="ORF">B0A50_06898</name>
</gene>
<organism evidence="1 2">
    <name type="scientific">Salinomyces thailandicus</name>
    <dbReference type="NCBI Taxonomy" id="706561"/>
    <lineage>
        <taxon>Eukaryota</taxon>
        <taxon>Fungi</taxon>
        <taxon>Dikarya</taxon>
        <taxon>Ascomycota</taxon>
        <taxon>Pezizomycotina</taxon>
        <taxon>Dothideomycetes</taxon>
        <taxon>Dothideomycetidae</taxon>
        <taxon>Mycosphaerellales</taxon>
        <taxon>Teratosphaeriaceae</taxon>
        <taxon>Salinomyces</taxon>
    </lineage>
</organism>
<dbReference type="OrthoDB" id="1918685at2759"/>
<evidence type="ECO:0000313" key="1">
    <source>
        <dbReference type="EMBL" id="TKA24007.1"/>
    </source>
</evidence>
<evidence type="ECO:0000313" key="2">
    <source>
        <dbReference type="Proteomes" id="UP000308549"/>
    </source>
</evidence>
<accession>A0A4U0TPU8</accession>
<dbReference type="AlphaFoldDB" id="A0A4U0TPU8"/>
<dbReference type="Proteomes" id="UP000308549">
    <property type="component" value="Unassembled WGS sequence"/>
</dbReference>
<name>A0A4U0TPU8_9PEZI</name>
<dbReference type="EMBL" id="NAJL01000048">
    <property type="protein sequence ID" value="TKA24007.1"/>
    <property type="molecule type" value="Genomic_DNA"/>
</dbReference>
<comment type="caution">
    <text evidence="1">The sequence shown here is derived from an EMBL/GenBank/DDBJ whole genome shotgun (WGS) entry which is preliminary data.</text>
</comment>
<protein>
    <submittedName>
        <fullName evidence="1">Uncharacterized protein</fullName>
    </submittedName>
</protein>
<sequence>MVTATDLQAFQADLVGPESAWPFGSVLPKGDSDAITEGLAEFCKLHAAGMVAVDDRYTLLVYPSNAEEWRYLDASTVSLPNTALRFRILPPIGELDFQRRAQPVGASLTVGHAETTHDERDLLGLNDSQLIPRGLDRPVFICWPEDQPDELQLLVYHFQSAKCKVYTASTAGAWNFFRDKYSKSPSTIICHPTTPVGEMTKLHRLLAKDGNTKVFAISRRAWDQKSPETSAKAIFQWEHLFPHGKVIFITDDIFVYHPDQAADILDQFLKANATKPIGGEHDRIVARPGIKAFLRTLTLQHTADRGREDPRWMRLYSKICSLCPTDVEDSTNPSRLLPSSNLISLPPEELPSFEGLWERDEARATEMLVNWFAGWSMANLQSFRRFFVCYEPRGGEMVVDEHGRSVYRVPLDPHGWAERYGNIGVAKPEELLKRGKGKK</sequence>